<dbReference type="InterPro" id="IPR016161">
    <property type="entry name" value="Ald_DH/histidinol_DH"/>
</dbReference>
<evidence type="ECO:0000313" key="2">
    <source>
        <dbReference type="EMBL" id="EPN63740.1"/>
    </source>
</evidence>
<accession>A0A656K0P2</accession>
<dbReference type="EMBL" id="AOKF01000952">
    <property type="protein sequence ID" value="EPN63740.1"/>
    <property type="molecule type" value="Genomic_DNA"/>
</dbReference>
<dbReference type="Proteomes" id="UP000018849">
    <property type="component" value="Unassembled WGS sequence"/>
</dbReference>
<protein>
    <submittedName>
        <fullName evidence="2">Methylmalonate-semialdehyde dehydrogenase</fullName>
    </submittedName>
</protein>
<dbReference type="GO" id="GO:0016491">
    <property type="term" value="F:oxidoreductase activity"/>
    <property type="evidence" value="ECO:0007669"/>
    <property type="project" value="UniProtKB-KW"/>
</dbReference>
<comment type="caution">
    <text evidence="2">The sequence shown here is derived from an EMBL/GenBank/DDBJ whole genome shotgun (WGS) entry which is preliminary data.</text>
</comment>
<gene>
    <name evidence="2" type="ORF">A245_11307</name>
</gene>
<sequence length="50" mass="5249">MSESPVIGHYINGQANNGDGERYSDVFNPAIGTVQARVALASVKTVDEAV</sequence>
<feature type="non-terminal residue" evidence="2">
    <location>
        <position position="50"/>
    </location>
</feature>
<organism evidence="2 3">
    <name type="scientific">Pseudomonas syringae pv. actinidiae ICMP 19096</name>
    <dbReference type="NCBI Taxonomy" id="1194405"/>
    <lineage>
        <taxon>Bacteria</taxon>
        <taxon>Pseudomonadati</taxon>
        <taxon>Pseudomonadota</taxon>
        <taxon>Gammaproteobacteria</taxon>
        <taxon>Pseudomonadales</taxon>
        <taxon>Pseudomonadaceae</taxon>
        <taxon>Pseudomonas</taxon>
        <taxon>Pseudomonas syringae</taxon>
    </lineage>
</organism>
<name>A0A656K0P2_PSESF</name>
<keyword evidence="1" id="KW-0560">Oxidoreductase</keyword>
<proteinExistence type="predicted"/>
<dbReference type="SUPFAM" id="SSF53720">
    <property type="entry name" value="ALDH-like"/>
    <property type="match status" value="1"/>
</dbReference>
<evidence type="ECO:0000313" key="3">
    <source>
        <dbReference type="Proteomes" id="UP000018849"/>
    </source>
</evidence>
<evidence type="ECO:0000256" key="1">
    <source>
        <dbReference type="ARBA" id="ARBA00023002"/>
    </source>
</evidence>
<reference evidence="2 3" key="1">
    <citation type="journal article" date="2013" name="PLoS Pathog.">
        <title>Genomic analysis of the Kiwifruit pathogen Pseudomonas syringae pv. actinidiae provides insight into the origins of an emergent plant disease.</title>
        <authorList>
            <person name="McCann H.C."/>
            <person name="Rikkerink E.H."/>
            <person name="Bertels F."/>
            <person name="Fiers M."/>
            <person name="Lu A."/>
            <person name="Rees-George J."/>
            <person name="Andersen M.T."/>
            <person name="Gleave A.P."/>
            <person name="Haubold B."/>
            <person name="Wohlers M.W."/>
            <person name="Guttman D.S."/>
            <person name="Wang P.W."/>
            <person name="Straub C."/>
            <person name="Vanneste J.L."/>
            <person name="Rainey P.B."/>
            <person name="Templeton M.D."/>
        </authorList>
    </citation>
    <scope>NUCLEOTIDE SEQUENCE [LARGE SCALE GENOMIC DNA]</scope>
    <source>
        <strain evidence="2 3">ICMP 19096</strain>
    </source>
</reference>
<dbReference type="AlphaFoldDB" id="A0A656K0P2"/>
<dbReference type="InterPro" id="IPR016162">
    <property type="entry name" value="Ald_DH_N"/>
</dbReference>
<dbReference type="Gene3D" id="3.40.605.10">
    <property type="entry name" value="Aldehyde Dehydrogenase, Chain A, domain 1"/>
    <property type="match status" value="1"/>
</dbReference>